<evidence type="ECO:0000313" key="4">
    <source>
        <dbReference type="Proteomes" id="UP000031246"/>
    </source>
</evidence>
<gene>
    <name evidence="3" type="ORF">OC25_06665</name>
</gene>
<reference evidence="3 4" key="1">
    <citation type="submission" date="2014-10" db="EMBL/GenBank/DDBJ databases">
        <title>Pedobacter Kyungheensis.</title>
        <authorList>
            <person name="Anderson B.M."/>
            <person name="Newman J.D."/>
        </authorList>
    </citation>
    <scope>NUCLEOTIDE SEQUENCE [LARGE SCALE GENOMIC DNA]</scope>
    <source>
        <strain evidence="3 4">KACC 16221</strain>
    </source>
</reference>
<sequence length="304" mass="34397">MQLIFLRTLNRLLICLTLVLFYTAAFAQSPSKKWEIKPSIGIQQSKFDWSIAGNASGTTPNILSELIWKNLKGPAFGLDVKYHITDRLTVKTSNQYSKTTKGEAEDTDYADDNRQSAFYYDLLNANKGYLFNTSLQLSYQVFNSEQFAFSPLIGLSYNEQKFYLLESASNPNSAGLNSTYQSRYKGFDFGLEGTFKAKLFRISAGILGGFYKYSAKANWNLIPDFQKPVSFTHAANSFALNGNVNLTVPLNKMLQLELDYKINNINTYTGVDRAYYNNRKTEETQFNGAKFRANTIALGLNFTF</sequence>
<proteinExistence type="predicted"/>
<dbReference type="InterPro" id="IPR053724">
    <property type="entry name" value="OMP_A26_sf"/>
</dbReference>
<feature type="domain" description="Protochlamydia outer membrane protein" evidence="2">
    <location>
        <begin position="41"/>
        <end position="304"/>
    </location>
</feature>
<dbReference type="EMBL" id="JSYN01000005">
    <property type="protein sequence ID" value="KIA95512.1"/>
    <property type="molecule type" value="Genomic_DNA"/>
</dbReference>
<dbReference type="Gene3D" id="2.40.128.90">
    <property type="entry name" value="OMPT-like"/>
    <property type="match status" value="1"/>
</dbReference>
<dbReference type="Pfam" id="PF17251">
    <property type="entry name" value="Pom"/>
    <property type="match status" value="1"/>
</dbReference>
<name>A0A0C1FRG0_9SPHI</name>
<dbReference type="RefSeq" id="WP_039473202.1">
    <property type="nucleotide sequence ID" value="NZ_JSYN01000005.1"/>
</dbReference>
<dbReference type="OrthoDB" id="5566985at2"/>
<evidence type="ECO:0000313" key="3">
    <source>
        <dbReference type="EMBL" id="KIA95512.1"/>
    </source>
</evidence>
<dbReference type="InterPro" id="IPR020080">
    <property type="entry name" value="OM_adhesin/peptidase_omptin"/>
</dbReference>
<keyword evidence="4" id="KW-1185">Reference proteome</keyword>
<dbReference type="SUPFAM" id="SSF69917">
    <property type="entry name" value="OMPT-like"/>
    <property type="match status" value="1"/>
</dbReference>
<accession>A0A0C1FRG0</accession>
<dbReference type="GO" id="GO:0004190">
    <property type="term" value="F:aspartic-type endopeptidase activity"/>
    <property type="evidence" value="ECO:0007669"/>
    <property type="project" value="InterPro"/>
</dbReference>
<comment type="caution">
    <text evidence="3">The sequence shown here is derived from an EMBL/GenBank/DDBJ whole genome shotgun (WGS) entry which is preliminary data.</text>
</comment>
<evidence type="ECO:0000256" key="1">
    <source>
        <dbReference type="SAM" id="SignalP"/>
    </source>
</evidence>
<dbReference type="AlphaFoldDB" id="A0A0C1FRG0"/>
<feature type="signal peptide" evidence="1">
    <location>
        <begin position="1"/>
        <end position="27"/>
    </location>
</feature>
<keyword evidence="1" id="KW-0732">Signal</keyword>
<protein>
    <recommendedName>
        <fullName evidence="2">Protochlamydia outer membrane protein domain-containing protein</fullName>
    </recommendedName>
</protein>
<dbReference type="InterPro" id="IPR035163">
    <property type="entry name" value="Pom"/>
</dbReference>
<dbReference type="Proteomes" id="UP000031246">
    <property type="component" value="Unassembled WGS sequence"/>
</dbReference>
<evidence type="ECO:0000259" key="2">
    <source>
        <dbReference type="Pfam" id="PF17251"/>
    </source>
</evidence>
<feature type="chain" id="PRO_5002132542" description="Protochlamydia outer membrane protein domain-containing protein" evidence="1">
    <location>
        <begin position="28"/>
        <end position="304"/>
    </location>
</feature>
<organism evidence="3 4">
    <name type="scientific">Pedobacter kyungheensis</name>
    <dbReference type="NCBI Taxonomy" id="1069985"/>
    <lineage>
        <taxon>Bacteria</taxon>
        <taxon>Pseudomonadati</taxon>
        <taxon>Bacteroidota</taxon>
        <taxon>Sphingobacteriia</taxon>
        <taxon>Sphingobacteriales</taxon>
        <taxon>Sphingobacteriaceae</taxon>
        <taxon>Pedobacter</taxon>
    </lineage>
</organism>